<reference evidence="2" key="1">
    <citation type="submission" date="2009-12" db="EMBL/GenBank/DDBJ databases">
        <title>Sequence of Clostridiales genomosp. BVAB3 str. UPII9-5.</title>
        <authorList>
            <person name="Madupu R."/>
            <person name="Durkin A.S."/>
            <person name="Torralba M."/>
            <person name="Methe B."/>
            <person name="Sutton G.G."/>
            <person name="Strausberg R.L."/>
            <person name="Nelson K.E."/>
        </authorList>
    </citation>
    <scope>NUCLEOTIDE SEQUENCE [LARGE SCALE GENOMIC DNA]</scope>
    <source>
        <strain evidence="2">UPII9-5</strain>
    </source>
</reference>
<name>D3R1Z6_MAGIU</name>
<proteinExistence type="predicted"/>
<gene>
    <name evidence="1" type="ordered locus">HMPREF0868_0890</name>
</gene>
<dbReference type="KEGG" id="clo:HMPREF0868_0890"/>
<evidence type="ECO:0000313" key="1">
    <source>
        <dbReference type="EMBL" id="ADC91261.1"/>
    </source>
</evidence>
<dbReference type="HOGENOM" id="CLU_3292066_0_0_9"/>
<dbReference type="AlphaFoldDB" id="D3R1Z6"/>
<dbReference type="Proteomes" id="UP000008234">
    <property type="component" value="Chromosome"/>
</dbReference>
<dbReference type="STRING" id="699246.HMPREF0868_0890"/>
<organism evidence="1 2">
    <name type="scientific">Mageeibacillus indolicus (strain UPII9-5)</name>
    <name type="common">Clostridiales genomosp. BVAB3 (strain UPII9-5)</name>
    <dbReference type="NCBI Taxonomy" id="699246"/>
    <lineage>
        <taxon>Bacteria</taxon>
        <taxon>Bacillati</taxon>
        <taxon>Bacillota</taxon>
        <taxon>Clostridia</taxon>
        <taxon>Eubacteriales</taxon>
        <taxon>Oscillospiraceae</taxon>
        <taxon>Mageeibacillus</taxon>
    </lineage>
</organism>
<accession>D3R1Z6</accession>
<protein>
    <submittedName>
        <fullName evidence="1">Uncharacterized protein</fullName>
    </submittedName>
</protein>
<keyword evidence="2" id="KW-1185">Reference proteome</keyword>
<dbReference type="EMBL" id="CP001850">
    <property type="protein sequence ID" value="ADC91261.1"/>
    <property type="molecule type" value="Genomic_DNA"/>
</dbReference>
<evidence type="ECO:0000313" key="2">
    <source>
        <dbReference type="Proteomes" id="UP000008234"/>
    </source>
</evidence>
<sequence>MPGFYILVVFDDFCPKLLLKKFFSQLIIKLTGQHNLLTTG</sequence>